<gene>
    <name evidence="4" type="ORF">BXZ70DRAFT_1004873</name>
</gene>
<dbReference type="Proteomes" id="UP000813824">
    <property type="component" value="Unassembled WGS sequence"/>
</dbReference>
<dbReference type="PRINTS" id="PR00412">
    <property type="entry name" value="EPOXHYDRLASE"/>
</dbReference>
<feature type="domain" description="AB hydrolase-1" evidence="3">
    <location>
        <begin position="34"/>
        <end position="146"/>
    </location>
</feature>
<reference evidence="4" key="1">
    <citation type="journal article" date="2021" name="New Phytol.">
        <title>Evolutionary innovations through gain and loss of genes in the ectomycorrhizal Boletales.</title>
        <authorList>
            <person name="Wu G."/>
            <person name="Miyauchi S."/>
            <person name="Morin E."/>
            <person name="Kuo A."/>
            <person name="Drula E."/>
            <person name="Varga T."/>
            <person name="Kohler A."/>
            <person name="Feng B."/>
            <person name="Cao Y."/>
            <person name="Lipzen A."/>
            <person name="Daum C."/>
            <person name="Hundley H."/>
            <person name="Pangilinan J."/>
            <person name="Johnson J."/>
            <person name="Barry K."/>
            <person name="LaButti K."/>
            <person name="Ng V."/>
            <person name="Ahrendt S."/>
            <person name="Min B."/>
            <person name="Choi I.G."/>
            <person name="Park H."/>
            <person name="Plett J.M."/>
            <person name="Magnuson J."/>
            <person name="Spatafora J.W."/>
            <person name="Nagy L.G."/>
            <person name="Henrissat B."/>
            <person name="Grigoriev I.V."/>
            <person name="Yang Z.L."/>
            <person name="Xu J."/>
            <person name="Martin F.M."/>
        </authorList>
    </citation>
    <scope>NUCLEOTIDE SEQUENCE</scope>
    <source>
        <strain evidence="4">KKN 215</strain>
    </source>
</reference>
<dbReference type="AlphaFoldDB" id="A0A8K0UVP5"/>
<dbReference type="InterPro" id="IPR000073">
    <property type="entry name" value="AB_hydrolase_1"/>
</dbReference>
<comment type="caution">
    <text evidence="4">The sequence shown here is derived from an EMBL/GenBank/DDBJ whole genome shotgun (WGS) entry which is preliminary data.</text>
</comment>
<dbReference type="GO" id="GO:0016787">
    <property type="term" value="F:hydrolase activity"/>
    <property type="evidence" value="ECO:0007669"/>
    <property type="project" value="UniProtKB-KW"/>
</dbReference>
<organism evidence="4 5">
    <name type="scientific">Cristinia sonorae</name>
    <dbReference type="NCBI Taxonomy" id="1940300"/>
    <lineage>
        <taxon>Eukaryota</taxon>
        <taxon>Fungi</taxon>
        <taxon>Dikarya</taxon>
        <taxon>Basidiomycota</taxon>
        <taxon>Agaricomycotina</taxon>
        <taxon>Agaricomycetes</taxon>
        <taxon>Agaricomycetidae</taxon>
        <taxon>Agaricales</taxon>
        <taxon>Pleurotineae</taxon>
        <taxon>Stephanosporaceae</taxon>
        <taxon>Cristinia</taxon>
    </lineage>
</organism>
<sequence length="330" mass="36538">MTGLDSTKWKDHTTSRGVNYRYYFSPPSSPAKLTLLFVHGFPSYATDWVNVSRPLEKLGYGIVIPDMFGYGGTDKPVDPAQYRLKLLNQDLVDLLDKEGVNGAIAVGHDWGSITVSRLACHFPERFVAFAHLAVPFVAPDPEADLAKTVALMTSVLGYNPYGYWGFFNEDDAADVIAQHPTVWKDKVCPPGVVRQALLEDYIPPAGTASFISEQEIKEITERFRRDGLGGPLCYYKCEVRGLNRPDDATLPLERRLPPVTTPVFFGVGQSDVICTPTLGRVVFASEPFKQHKITIKEFDGDHWFIISNGEDIARELDAWVAGVVVAGLKA</sequence>
<dbReference type="OrthoDB" id="408373at2759"/>
<evidence type="ECO:0000256" key="2">
    <source>
        <dbReference type="ARBA" id="ARBA00038334"/>
    </source>
</evidence>
<dbReference type="PANTHER" id="PTHR43329">
    <property type="entry name" value="EPOXIDE HYDROLASE"/>
    <property type="match status" value="1"/>
</dbReference>
<comment type="similarity">
    <text evidence="2">Belongs to the AB hydrolase superfamily. Epoxide hydrolase family.</text>
</comment>
<accession>A0A8K0UVP5</accession>
<protein>
    <submittedName>
        <fullName evidence="4">Epoxide hydrolase</fullName>
    </submittedName>
</protein>
<dbReference type="InterPro" id="IPR000639">
    <property type="entry name" value="Epox_hydrolase-like"/>
</dbReference>
<evidence type="ECO:0000313" key="4">
    <source>
        <dbReference type="EMBL" id="KAH8105367.1"/>
    </source>
</evidence>
<proteinExistence type="inferred from homology"/>
<evidence type="ECO:0000256" key="1">
    <source>
        <dbReference type="ARBA" id="ARBA00022801"/>
    </source>
</evidence>
<evidence type="ECO:0000313" key="5">
    <source>
        <dbReference type="Proteomes" id="UP000813824"/>
    </source>
</evidence>
<evidence type="ECO:0000259" key="3">
    <source>
        <dbReference type="Pfam" id="PF00561"/>
    </source>
</evidence>
<name>A0A8K0UVP5_9AGAR</name>
<keyword evidence="5" id="KW-1185">Reference proteome</keyword>
<dbReference type="Gene3D" id="3.40.50.1820">
    <property type="entry name" value="alpha/beta hydrolase"/>
    <property type="match status" value="1"/>
</dbReference>
<keyword evidence="1 4" id="KW-0378">Hydrolase</keyword>
<dbReference type="EMBL" id="JAEVFJ010000004">
    <property type="protein sequence ID" value="KAH8105367.1"/>
    <property type="molecule type" value="Genomic_DNA"/>
</dbReference>
<dbReference type="InterPro" id="IPR029058">
    <property type="entry name" value="AB_hydrolase_fold"/>
</dbReference>
<dbReference type="Pfam" id="PF00561">
    <property type="entry name" value="Abhydrolase_1"/>
    <property type="match status" value="1"/>
</dbReference>
<dbReference type="SUPFAM" id="SSF53474">
    <property type="entry name" value="alpha/beta-Hydrolases"/>
    <property type="match status" value="1"/>
</dbReference>